<accession>A0A821RF33</accession>
<evidence type="ECO:0000259" key="2">
    <source>
        <dbReference type="PROSITE" id="PS51387"/>
    </source>
</evidence>
<reference evidence="3" key="1">
    <citation type="submission" date="2021-02" db="EMBL/GenBank/DDBJ databases">
        <authorList>
            <person name="Nowell W R."/>
        </authorList>
    </citation>
    <scope>NUCLEOTIDE SEQUENCE</scope>
</reference>
<organism evidence="3 4">
    <name type="scientific">Rotaria socialis</name>
    <dbReference type="NCBI Taxonomy" id="392032"/>
    <lineage>
        <taxon>Eukaryota</taxon>
        <taxon>Metazoa</taxon>
        <taxon>Spiralia</taxon>
        <taxon>Gnathifera</taxon>
        <taxon>Rotifera</taxon>
        <taxon>Eurotatoria</taxon>
        <taxon>Bdelloidea</taxon>
        <taxon>Philodinida</taxon>
        <taxon>Philodinidae</taxon>
        <taxon>Rotaria</taxon>
    </lineage>
</organism>
<feature type="non-terminal residue" evidence="3">
    <location>
        <position position="1"/>
    </location>
</feature>
<dbReference type="InterPro" id="IPR036318">
    <property type="entry name" value="FAD-bd_PCMH-like_sf"/>
</dbReference>
<dbReference type="GO" id="GO:1903457">
    <property type="term" value="P:lactate catabolic process"/>
    <property type="evidence" value="ECO:0007669"/>
    <property type="project" value="TreeGrafter"/>
</dbReference>
<sequence length="61" mass="6397">VVLADGTIIKTAGLKGRSRKTSAGYNLTNLFVGQEGTLGIITEATLKLHATPEAVYISFSC</sequence>
<dbReference type="PANTHER" id="PTHR11748:SF111">
    <property type="entry name" value="D-LACTATE DEHYDROGENASE, MITOCHONDRIAL-RELATED"/>
    <property type="match status" value="1"/>
</dbReference>
<evidence type="ECO:0000313" key="4">
    <source>
        <dbReference type="Proteomes" id="UP000663873"/>
    </source>
</evidence>
<dbReference type="Proteomes" id="UP000663873">
    <property type="component" value="Unassembled WGS sequence"/>
</dbReference>
<name>A0A821RF33_9BILA</name>
<comment type="similarity">
    <text evidence="1">Belongs to the FAD-binding oxidoreductase/transferase type 4 family.</text>
</comment>
<dbReference type="SUPFAM" id="SSF56176">
    <property type="entry name" value="FAD-binding/transporter-associated domain-like"/>
    <property type="match status" value="1"/>
</dbReference>
<dbReference type="EMBL" id="CAJOBP010057697">
    <property type="protein sequence ID" value="CAF4839935.1"/>
    <property type="molecule type" value="Genomic_DNA"/>
</dbReference>
<dbReference type="GO" id="GO:0071949">
    <property type="term" value="F:FAD binding"/>
    <property type="evidence" value="ECO:0007669"/>
    <property type="project" value="InterPro"/>
</dbReference>
<dbReference type="InterPro" id="IPR016169">
    <property type="entry name" value="FAD-bd_PCMH_sub2"/>
</dbReference>
<evidence type="ECO:0000313" key="3">
    <source>
        <dbReference type="EMBL" id="CAF4839935.1"/>
    </source>
</evidence>
<dbReference type="GO" id="GO:0005739">
    <property type="term" value="C:mitochondrion"/>
    <property type="evidence" value="ECO:0007669"/>
    <property type="project" value="TreeGrafter"/>
</dbReference>
<keyword evidence="4" id="KW-1185">Reference proteome</keyword>
<dbReference type="InterPro" id="IPR016166">
    <property type="entry name" value="FAD-bd_PCMH"/>
</dbReference>
<comment type="caution">
    <text evidence="3">The sequence shown here is derived from an EMBL/GenBank/DDBJ whole genome shotgun (WGS) entry which is preliminary data.</text>
</comment>
<gene>
    <name evidence="3" type="ORF">UJA718_LOCUS43003</name>
</gene>
<dbReference type="GO" id="GO:0004458">
    <property type="term" value="F:D-lactate dehydrogenase (cytochrome) activity"/>
    <property type="evidence" value="ECO:0007669"/>
    <property type="project" value="TreeGrafter"/>
</dbReference>
<dbReference type="AlphaFoldDB" id="A0A821RF33"/>
<dbReference type="Gene3D" id="3.30.465.10">
    <property type="match status" value="1"/>
</dbReference>
<feature type="domain" description="FAD-binding PCMH-type" evidence="2">
    <location>
        <begin position="1"/>
        <end position="51"/>
    </location>
</feature>
<dbReference type="GO" id="GO:0008720">
    <property type="term" value="F:D-lactate dehydrogenase (NAD+) activity"/>
    <property type="evidence" value="ECO:0007669"/>
    <property type="project" value="TreeGrafter"/>
</dbReference>
<protein>
    <recommendedName>
        <fullName evidence="2">FAD-binding PCMH-type domain-containing protein</fullName>
    </recommendedName>
</protein>
<evidence type="ECO:0000256" key="1">
    <source>
        <dbReference type="ARBA" id="ARBA00008000"/>
    </source>
</evidence>
<dbReference type="PANTHER" id="PTHR11748">
    <property type="entry name" value="D-LACTATE DEHYDROGENASE"/>
    <property type="match status" value="1"/>
</dbReference>
<proteinExistence type="inferred from homology"/>
<dbReference type="PROSITE" id="PS51387">
    <property type="entry name" value="FAD_PCMH"/>
    <property type="match status" value="1"/>
</dbReference>